<evidence type="ECO:0000313" key="1">
    <source>
        <dbReference type="EMBL" id="ETN68716.1"/>
    </source>
</evidence>
<organism evidence="1 2">
    <name type="scientific">Necator americanus</name>
    <name type="common">Human hookworm</name>
    <dbReference type="NCBI Taxonomy" id="51031"/>
    <lineage>
        <taxon>Eukaryota</taxon>
        <taxon>Metazoa</taxon>
        <taxon>Ecdysozoa</taxon>
        <taxon>Nematoda</taxon>
        <taxon>Chromadorea</taxon>
        <taxon>Rhabditida</taxon>
        <taxon>Rhabditina</taxon>
        <taxon>Rhabditomorpha</taxon>
        <taxon>Strongyloidea</taxon>
        <taxon>Ancylostomatidae</taxon>
        <taxon>Bunostominae</taxon>
        <taxon>Necator</taxon>
    </lineage>
</organism>
<evidence type="ECO:0008006" key="3">
    <source>
        <dbReference type="Google" id="ProtNLM"/>
    </source>
</evidence>
<name>W2SIM1_NECAM</name>
<gene>
    <name evidence="1" type="ORF">NECAME_15668</name>
</gene>
<dbReference type="InterPro" id="IPR052079">
    <property type="entry name" value="E3_ligase/Copine_domain"/>
</dbReference>
<reference evidence="2" key="1">
    <citation type="journal article" date="2014" name="Nat. Genet.">
        <title>Genome of the human hookworm Necator americanus.</title>
        <authorList>
            <person name="Tang Y.T."/>
            <person name="Gao X."/>
            <person name="Rosa B.A."/>
            <person name="Abubucker S."/>
            <person name="Hallsworth-Pepin K."/>
            <person name="Martin J."/>
            <person name="Tyagi R."/>
            <person name="Heizer E."/>
            <person name="Zhang X."/>
            <person name="Bhonagiri-Palsikar V."/>
            <person name="Minx P."/>
            <person name="Warren W.C."/>
            <person name="Wang Q."/>
            <person name="Zhan B."/>
            <person name="Hotez P.J."/>
            <person name="Sternberg P.W."/>
            <person name="Dougall A."/>
            <person name="Gaze S.T."/>
            <person name="Mulvenna J."/>
            <person name="Sotillo J."/>
            <person name="Ranganathan S."/>
            <person name="Rabelo E.M."/>
            <person name="Wilson R.K."/>
            <person name="Felgner P.L."/>
            <person name="Bethony J."/>
            <person name="Hawdon J.M."/>
            <person name="Gasser R.B."/>
            <person name="Loukas A."/>
            <person name="Mitreva M."/>
        </authorList>
    </citation>
    <scope>NUCLEOTIDE SEQUENCE [LARGE SCALE GENOMIC DNA]</scope>
</reference>
<proteinExistence type="predicted"/>
<dbReference type="PANTHER" id="PTHR45751:SF11">
    <property type="entry name" value="COPINE FAMILY PROTEIN 2"/>
    <property type="match status" value="1"/>
</dbReference>
<dbReference type="OrthoDB" id="5855668at2759"/>
<dbReference type="Proteomes" id="UP000053676">
    <property type="component" value="Unassembled WGS sequence"/>
</dbReference>
<dbReference type="GO" id="GO:0004842">
    <property type="term" value="F:ubiquitin-protein transferase activity"/>
    <property type="evidence" value="ECO:0007669"/>
    <property type="project" value="TreeGrafter"/>
</dbReference>
<dbReference type="AlphaFoldDB" id="W2SIM1"/>
<dbReference type="GO" id="GO:0005634">
    <property type="term" value="C:nucleus"/>
    <property type="evidence" value="ECO:0007669"/>
    <property type="project" value="TreeGrafter"/>
</dbReference>
<dbReference type="GO" id="GO:0016567">
    <property type="term" value="P:protein ubiquitination"/>
    <property type="evidence" value="ECO:0007669"/>
    <property type="project" value="TreeGrafter"/>
</dbReference>
<dbReference type="KEGG" id="nai:NECAME_15668"/>
<keyword evidence="2" id="KW-1185">Reference proteome</keyword>
<sequence length="92" mass="10410">MFNAPNAEASFALNALMEIPDQYKAIKELGLLKHSRRANSKRTAPVGMSDLCECARAHDSRTRTRTGRGQIFLLKNLRQEDAHCVKFGFCVW</sequence>
<protein>
    <recommendedName>
        <fullName evidence="3">Copine C-terminal domain-containing protein</fullName>
    </recommendedName>
</protein>
<dbReference type="EMBL" id="KI669212">
    <property type="protein sequence ID" value="ETN68716.1"/>
    <property type="molecule type" value="Genomic_DNA"/>
</dbReference>
<accession>W2SIM1</accession>
<evidence type="ECO:0000313" key="2">
    <source>
        <dbReference type="Proteomes" id="UP000053676"/>
    </source>
</evidence>
<dbReference type="PANTHER" id="PTHR45751">
    <property type="entry name" value="COPINE FAMILY PROTEIN 1"/>
    <property type="match status" value="1"/>
</dbReference>